<dbReference type="GO" id="GO:0005737">
    <property type="term" value="C:cytoplasm"/>
    <property type="evidence" value="ECO:0007669"/>
    <property type="project" value="InterPro"/>
</dbReference>
<sequence>MPHYPSSDTHLHPPSKQLYQAIQRISQAERYARTRFQAVSLQGAWLTEAGFTDGMPLKIRVMPGCMVITAQNTRELWHCLEGLSIEPFDPDAAANWIKHYPGGLKFAE</sequence>
<protein>
    <submittedName>
        <fullName evidence="2">SymE family type I addiction module toxin</fullName>
    </submittedName>
</protein>
<reference evidence="2" key="1">
    <citation type="submission" date="2024-07" db="EMBL/GenBank/DDBJ databases">
        <authorList>
            <person name="Pedron J."/>
        </authorList>
    </citation>
    <scope>NUCLEOTIDE SEQUENCE</scope>
    <source>
        <strain evidence="2">A642-S2-A17</strain>
    </source>
</reference>
<dbReference type="InterPro" id="IPR014944">
    <property type="entry name" value="Toxin_SymE-like"/>
</dbReference>
<dbReference type="RefSeq" id="WP_226101303.1">
    <property type="nucleotide sequence ID" value="NZ_CP162411.1"/>
</dbReference>
<dbReference type="GO" id="GO:0003723">
    <property type="term" value="F:RNA binding"/>
    <property type="evidence" value="ECO:0007669"/>
    <property type="project" value="InterPro"/>
</dbReference>
<dbReference type="EMBL" id="CP162411">
    <property type="protein sequence ID" value="XDL12844.1"/>
    <property type="molecule type" value="Genomic_DNA"/>
</dbReference>
<accession>A0AB39I5H8</accession>
<organism evidence="2">
    <name type="scientific">Dickeya oryzae</name>
    <dbReference type="NCBI Taxonomy" id="1240404"/>
    <lineage>
        <taxon>Bacteria</taxon>
        <taxon>Pseudomonadati</taxon>
        <taxon>Pseudomonadota</taxon>
        <taxon>Gammaproteobacteria</taxon>
        <taxon>Enterobacterales</taxon>
        <taxon>Pectobacteriaceae</taxon>
        <taxon>Dickeya</taxon>
    </lineage>
</organism>
<name>A0AB39I5H8_9GAMM</name>
<evidence type="ECO:0000313" key="2">
    <source>
        <dbReference type="EMBL" id="XDL12844.1"/>
    </source>
</evidence>
<evidence type="ECO:0000259" key="1">
    <source>
        <dbReference type="Pfam" id="PF08845"/>
    </source>
</evidence>
<dbReference type="Pfam" id="PF08845">
    <property type="entry name" value="SymE_toxin"/>
    <property type="match status" value="1"/>
</dbReference>
<proteinExistence type="predicted"/>
<dbReference type="GO" id="GO:0016788">
    <property type="term" value="F:hydrolase activity, acting on ester bonds"/>
    <property type="evidence" value="ECO:0007669"/>
    <property type="project" value="InterPro"/>
</dbReference>
<dbReference type="AlphaFoldDB" id="A0AB39I5H8"/>
<feature type="domain" description="Toxin SymE-like" evidence="1">
    <location>
        <begin position="32"/>
        <end position="70"/>
    </location>
</feature>
<gene>
    <name evidence="2" type="ORF">LF923_0011445</name>
</gene>
<dbReference type="GO" id="GO:0016070">
    <property type="term" value="P:RNA metabolic process"/>
    <property type="evidence" value="ECO:0007669"/>
    <property type="project" value="InterPro"/>
</dbReference>